<reference evidence="4 5" key="1">
    <citation type="journal article" date="2017" name="G3 (Bethesda)">
        <title>First Draft Genome Sequence of the Pathogenic Fungus Lomentospora prolificans (Formerly Scedosporium prolificans).</title>
        <authorList>
            <person name="Luo R."/>
            <person name="Zimin A."/>
            <person name="Workman R."/>
            <person name="Fan Y."/>
            <person name="Pertea G."/>
            <person name="Grossman N."/>
            <person name="Wear M.P."/>
            <person name="Jia B."/>
            <person name="Miller H."/>
            <person name="Casadevall A."/>
            <person name="Timp W."/>
            <person name="Zhang S.X."/>
            <person name="Salzberg S.L."/>
        </authorList>
    </citation>
    <scope>NUCLEOTIDE SEQUENCE [LARGE SCALE GENOMIC DNA]</scope>
    <source>
        <strain evidence="4 5">JHH-5317</strain>
    </source>
</reference>
<keyword evidence="2" id="KW-1133">Transmembrane helix</keyword>
<dbReference type="VEuPathDB" id="FungiDB:jhhlp_003763"/>
<evidence type="ECO:0000256" key="1">
    <source>
        <dbReference type="SAM" id="MobiDB-lite"/>
    </source>
</evidence>
<feature type="transmembrane region" description="Helical" evidence="2">
    <location>
        <begin position="193"/>
        <end position="214"/>
    </location>
</feature>
<evidence type="ECO:0000256" key="3">
    <source>
        <dbReference type="SAM" id="SignalP"/>
    </source>
</evidence>
<accession>A0A2N3N9M5</accession>
<feature type="region of interest" description="Disordered" evidence="1">
    <location>
        <begin position="221"/>
        <end position="254"/>
    </location>
</feature>
<protein>
    <recommendedName>
        <fullName evidence="6">Mid2 domain-containing protein</fullName>
    </recommendedName>
</protein>
<feature type="signal peptide" evidence="3">
    <location>
        <begin position="1"/>
        <end position="24"/>
    </location>
</feature>
<evidence type="ECO:0000313" key="4">
    <source>
        <dbReference type="EMBL" id="PKS09149.1"/>
    </source>
</evidence>
<evidence type="ECO:0000256" key="2">
    <source>
        <dbReference type="SAM" id="Phobius"/>
    </source>
</evidence>
<name>A0A2N3N9M5_9PEZI</name>
<organism evidence="4 5">
    <name type="scientific">Lomentospora prolificans</name>
    <dbReference type="NCBI Taxonomy" id="41688"/>
    <lineage>
        <taxon>Eukaryota</taxon>
        <taxon>Fungi</taxon>
        <taxon>Dikarya</taxon>
        <taxon>Ascomycota</taxon>
        <taxon>Pezizomycotina</taxon>
        <taxon>Sordariomycetes</taxon>
        <taxon>Hypocreomycetidae</taxon>
        <taxon>Microascales</taxon>
        <taxon>Microascaceae</taxon>
        <taxon>Lomentospora</taxon>
    </lineage>
</organism>
<dbReference type="EMBL" id="NLAX01000010">
    <property type="protein sequence ID" value="PKS09149.1"/>
    <property type="molecule type" value="Genomic_DNA"/>
</dbReference>
<dbReference type="OrthoDB" id="4770059at2759"/>
<dbReference type="AlphaFoldDB" id="A0A2N3N9M5"/>
<proteinExistence type="predicted"/>
<keyword evidence="2" id="KW-0472">Membrane</keyword>
<dbReference type="STRING" id="41688.A0A2N3N9M5"/>
<keyword evidence="3" id="KW-0732">Signal</keyword>
<feature type="chain" id="PRO_5014995070" description="Mid2 domain-containing protein" evidence="3">
    <location>
        <begin position="25"/>
        <end position="254"/>
    </location>
</feature>
<keyword evidence="5" id="KW-1185">Reference proteome</keyword>
<evidence type="ECO:0000313" key="5">
    <source>
        <dbReference type="Proteomes" id="UP000233524"/>
    </source>
</evidence>
<dbReference type="Proteomes" id="UP000233524">
    <property type="component" value="Unassembled WGS sequence"/>
</dbReference>
<sequence length="254" mass="26783">MTGLPLFSLRAALALLVVVASTSAKDVTLDSYRTNTGPLTTTFTPPPSCTEIRTSAGNYPSLEVGCEGPGGNECCPTGWASNRYFSPGVCPSGYQACTLPTTRQRLETTNLCCPINFDCPIAVMYQDCRSLLNTPVVTNYTYDGTVSPTTIRSVIATPIQIRFQITDSGVVPIPTASLDLPPVKTGLSKGAKAGIAVGVVVGAVAVIATVVLFIKKRSRRGAASEGGQHQPHQGDTLLQPVGESEERPPPYSKH</sequence>
<comment type="caution">
    <text evidence="4">The sequence shown here is derived from an EMBL/GenBank/DDBJ whole genome shotgun (WGS) entry which is preliminary data.</text>
</comment>
<keyword evidence="2" id="KW-0812">Transmembrane</keyword>
<dbReference type="InParanoid" id="A0A2N3N9M5"/>
<evidence type="ECO:0008006" key="6">
    <source>
        <dbReference type="Google" id="ProtNLM"/>
    </source>
</evidence>
<gene>
    <name evidence="4" type="ORF">jhhlp_003763</name>
</gene>